<keyword evidence="4" id="KW-1185">Reference proteome</keyword>
<dbReference type="PANTHER" id="PTHR12526:SF638">
    <property type="entry name" value="SPORE COAT PROTEIN SA"/>
    <property type="match status" value="1"/>
</dbReference>
<accession>A0A517N8P7</accession>
<dbReference type="GO" id="GO:0016757">
    <property type="term" value="F:glycosyltransferase activity"/>
    <property type="evidence" value="ECO:0007669"/>
    <property type="project" value="InterPro"/>
</dbReference>
<feature type="domain" description="Glycosyl transferase family 1" evidence="1">
    <location>
        <begin position="322"/>
        <end position="487"/>
    </location>
</feature>
<dbReference type="Gene3D" id="3.40.50.2000">
    <property type="entry name" value="Glycogen Phosphorylase B"/>
    <property type="match status" value="2"/>
</dbReference>
<feature type="domain" description="Glycosyltransferase subfamily 4-like N-terminal" evidence="2">
    <location>
        <begin position="138"/>
        <end position="305"/>
    </location>
</feature>
<dbReference type="CDD" id="cd03794">
    <property type="entry name" value="GT4_WbuB-like"/>
    <property type="match status" value="1"/>
</dbReference>
<dbReference type="Pfam" id="PF00534">
    <property type="entry name" value="Glycos_transf_1"/>
    <property type="match status" value="1"/>
</dbReference>
<evidence type="ECO:0000259" key="2">
    <source>
        <dbReference type="Pfam" id="PF13579"/>
    </source>
</evidence>
<gene>
    <name evidence="3" type="ORF">K227x_18940</name>
</gene>
<protein>
    <submittedName>
        <fullName evidence="3">Putative glycosyl transferase</fullName>
    </submittedName>
</protein>
<evidence type="ECO:0000259" key="1">
    <source>
        <dbReference type="Pfam" id="PF00534"/>
    </source>
</evidence>
<dbReference type="InterPro" id="IPR028098">
    <property type="entry name" value="Glyco_trans_4-like_N"/>
</dbReference>
<name>A0A517N8P7_9BACT</name>
<dbReference type="PROSITE" id="PS50890">
    <property type="entry name" value="PUA"/>
    <property type="match status" value="1"/>
</dbReference>
<dbReference type="PANTHER" id="PTHR12526">
    <property type="entry name" value="GLYCOSYLTRANSFERASE"/>
    <property type="match status" value="1"/>
</dbReference>
<keyword evidence="3" id="KW-0808">Transferase</keyword>
<reference evidence="3 4" key="1">
    <citation type="submission" date="2019-02" db="EMBL/GenBank/DDBJ databases">
        <title>Deep-cultivation of Planctomycetes and their phenomic and genomic characterization uncovers novel biology.</title>
        <authorList>
            <person name="Wiegand S."/>
            <person name="Jogler M."/>
            <person name="Boedeker C."/>
            <person name="Pinto D."/>
            <person name="Vollmers J."/>
            <person name="Rivas-Marin E."/>
            <person name="Kohn T."/>
            <person name="Peeters S.H."/>
            <person name="Heuer A."/>
            <person name="Rast P."/>
            <person name="Oberbeckmann S."/>
            <person name="Bunk B."/>
            <person name="Jeske O."/>
            <person name="Meyerdierks A."/>
            <person name="Storesund J.E."/>
            <person name="Kallscheuer N."/>
            <person name="Luecker S."/>
            <person name="Lage O.M."/>
            <person name="Pohl T."/>
            <person name="Merkel B.J."/>
            <person name="Hornburger P."/>
            <person name="Mueller R.-W."/>
            <person name="Bruemmer F."/>
            <person name="Labrenz M."/>
            <person name="Spormann A.M."/>
            <person name="Op den Camp H."/>
            <person name="Overmann J."/>
            <person name="Amann R."/>
            <person name="Jetten M.S.M."/>
            <person name="Mascher T."/>
            <person name="Medema M.H."/>
            <person name="Devos D.P."/>
            <person name="Kaster A.-K."/>
            <person name="Ovreas L."/>
            <person name="Rohde M."/>
            <person name="Galperin M.Y."/>
            <person name="Jogler C."/>
        </authorList>
    </citation>
    <scope>NUCLEOTIDE SEQUENCE [LARGE SCALE GENOMIC DNA]</scope>
    <source>
        <strain evidence="3 4">K22_7</strain>
    </source>
</reference>
<dbReference type="SUPFAM" id="SSF53756">
    <property type="entry name" value="UDP-Glycosyltransferase/glycogen phosphorylase"/>
    <property type="match status" value="1"/>
</dbReference>
<evidence type="ECO:0000313" key="4">
    <source>
        <dbReference type="Proteomes" id="UP000318538"/>
    </source>
</evidence>
<dbReference type="Proteomes" id="UP000318538">
    <property type="component" value="Chromosome"/>
</dbReference>
<dbReference type="InterPro" id="IPR001296">
    <property type="entry name" value="Glyco_trans_1"/>
</dbReference>
<dbReference type="Pfam" id="PF13579">
    <property type="entry name" value="Glyco_trans_4_4"/>
    <property type="match status" value="1"/>
</dbReference>
<organism evidence="3 4">
    <name type="scientific">Rubripirellula lacrimiformis</name>
    <dbReference type="NCBI Taxonomy" id="1930273"/>
    <lineage>
        <taxon>Bacteria</taxon>
        <taxon>Pseudomonadati</taxon>
        <taxon>Planctomycetota</taxon>
        <taxon>Planctomycetia</taxon>
        <taxon>Pirellulales</taxon>
        <taxon>Pirellulaceae</taxon>
        <taxon>Rubripirellula</taxon>
    </lineage>
</organism>
<evidence type="ECO:0000313" key="3">
    <source>
        <dbReference type="EMBL" id="QDT03510.1"/>
    </source>
</evidence>
<proteinExistence type="predicted"/>
<dbReference type="AlphaFoldDB" id="A0A517N8P7"/>
<dbReference type="KEGG" id="rlc:K227x_18940"/>
<sequence length="519" mass="56724">MSDAGERGQKAASAPPPFCLLPTRSAAAAGERIEVRGADETNSAREAPWPLTWGRGINTAVVGILGAVILVHSRWGTQFSCTPEANQSCSSNVPPTFPIANDVDVPRLPTVAFLNRCYWPDSEATGQLLADLCIDLSQDFQVHVICGMPNSPTTDEYVHHGTETRDGVIIHRLRHSSFEKKSKFGRLLNLTSFSWAARRYLRSTEHRFDLVVSETDPFLLPLVAAKYAKRTDAKLVCYLQDIYPDVAEAIGKVKTSWLTRRLRRRLKSAYDQADRVVVLGDCMERRLIASPWSIDPAKMRVLPNWSDCQSIQPIDGSKNPFRSRHGLGDKIVVMHSGNMGLTQRLDVLIDATRTAQWPDNAVLLLVGDGAVKEALVDQAGDSDRVRFLPYQPRESLGESLSAADLHVVSMHPNITGCLCPSKLYGILAAGRAVLAIADDRTDLAQTVSGHRLGWTCPPGQAGAMAAAVAKAAGNREELAKAGRRAREIALQRYDRPVVTKQFSAMLKELLPTDGTSAGS</sequence>
<dbReference type="EMBL" id="CP036525">
    <property type="protein sequence ID" value="QDT03510.1"/>
    <property type="molecule type" value="Genomic_DNA"/>
</dbReference>